<evidence type="ECO:0000256" key="3">
    <source>
        <dbReference type="PROSITE-ProRule" id="PRU00169"/>
    </source>
</evidence>
<dbReference type="InterPro" id="IPR001789">
    <property type="entry name" value="Sig_transdc_resp-reg_receiver"/>
</dbReference>
<evidence type="ECO:0000313" key="5">
    <source>
        <dbReference type="EMBL" id="MCU6686318.1"/>
    </source>
</evidence>
<dbReference type="SMART" id="SM00448">
    <property type="entry name" value="REC"/>
    <property type="match status" value="1"/>
</dbReference>
<protein>
    <recommendedName>
        <fullName evidence="1">Stage 0 sporulation protein A homolog</fullName>
    </recommendedName>
</protein>
<organism evidence="5 6">
    <name type="scientific">Dorea acetigenes</name>
    <dbReference type="NCBI Taxonomy" id="2981787"/>
    <lineage>
        <taxon>Bacteria</taxon>
        <taxon>Bacillati</taxon>
        <taxon>Bacillota</taxon>
        <taxon>Clostridia</taxon>
        <taxon>Lachnospirales</taxon>
        <taxon>Lachnospiraceae</taxon>
        <taxon>Dorea</taxon>
    </lineage>
</organism>
<dbReference type="PROSITE" id="PS50110">
    <property type="entry name" value="RESPONSE_REGULATORY"/>
    <property type="match status" value="1"/>
</dbReference>
<feature type="domain" description="Response regulatory" evidence="4">
    <location>
        <begin position="3"/>
        <end position="121"/>
    </location>
</feature>
<dbReference type="PANTHER" id="PTHR37299:SF1">
    <property type="entry name" value="STAGE 0 SPORULATION PROTEIN A HOMOLOG"/>
    <property type="match status" value="1"/>
</dbReference>
<evidence type="ECO:0000313" key="6">
    <source>
        <dbReference type="Proteomes" id="UP001652431"/>
    </source>
</evidence>
<dbReference type="SMART" id="SM00850">
    <property type="entry name" value="LytTR"/>
    <property type="match status" value="1"/>
</dbReference>
<dbReference type="Proteomes" id="UP001652431">
    <property type="component" value="Unassembled WGS sequence"/>
</dbReference>
<evidence type="ECO:0000256" key="2">
    <source>
        <dbReference type="ARBA" id="ARBA00024867"/>
    </source>
</evidence>
<dbReference type="SUPFAM" id="SSF52172">
    <property type="entry name" value="CheY-like"/>
    <property type="match status" value="1"/>
</dbReference>
<keyword evidence="6" id="KW-1185">Reference proteome</keyword>
<dbReference type="InterPro" id="IPR011006">
    <property type="entry name" value="CheY-like_superfamily"/>
</dbReference>
<comment type="caution">
    <text evidence="5">The sequence shown here is derived from an EMBL/GenBank/DDBJ whole genome shotgun (WGS) entry which is preliminary data.</text>
</comment>
<evidence type="ECO:0000259" key="4">
    <source>
        <dbReference type="PROSITE" id="PS50110"/>
    </source>
</evidence>
<comment type="function">
    <text evidence="2">May play the central regulatory role in sporulation. It may be an element of the effector pathway responsible for the activation of sporulation genes in response to nutritional stress. Spo0A may act in concert with spo0H (a sigma factor) to control the expression of some genes that are critical to the sporulation process.</text>
</comment>
<dbReference type="RefSeq" id="WP_158369421.1">
    <property type="nucleotide sequence ID" value="NZ_JAOQJU010000005.1"/>
</dbReference>
<dbReference type="Gene3D" id="3.40.50.2300">
    <property type="match status" value="1"/>
</dbReference>
<evidence type="ECO:0000256" key="1">
    <source>
        <dbReference type="ARBA" id="ARBA00018672"/>
    </source>
</evidence>
<dbReference type="InterPro" id="IPR046947">
    <property type="entry name" value="LytR-like"/>
</dbReference>
<dbReference type="Pfam" id="PF04397">
    <property type="entry name" value="LytTR"/>
    <property type="match status" value="1"/>
</dbReference>
<dbReference type="Gene3D" id="2.40.50.1020">
    <property type="entry name" value="LytTr DNA-binding domain"/>
    <property type="match status" value="1"/>
</dbReference>
<dbReference type="GO" id="GO:0003677">
    <property type="term" value="F:DNA binding"/>
    <property type="evidence" value="ECO:0007669"/>
    <property type="project" value="UniProtKB-KW"/>
</dbReference>
<feature type="modified residue" description="4-aspartylphosphate" evidence="3">
    <location>
        <position position="58"/>
    </location>
</feature>
<keyword evidence="3" id="KW-0597">Phosphoprotein</keyword>
<keyword evidence="5" id="KW-0238">DNA-binding</keyword>
<dbReference type="PANTHER" id="PTHR37299">
    <property type="entry name" value="TRANSCRIPTIONAL REGULATOR-RELATED"/>
    <property type="match status" value="1"/>
</dbReference>
<name>A0ABT2RLN2_9FIRM</name>
<accession>A0ABT2RLN2</accession>
<dbReference type="InterPro" id="IPR007492">
    <property type="entry name" value="LytTR_DNA-bd_dom"/>
</dbReference>
<dbReference type="EMBL" id="JAOQJU010000005">
    <property type="protein sequence ID" value="MCU6686318.1"/>
    <property type="molecule type" value="Genomic_DNA"/>
</dbReference>
<gene>
    <name evidence="5" type="ORF">OCV99_07060</name>
</gene>
<sequence length="252" mass="29719">MLRIAICDDEVNARESLYLQLERILHEGEEVVYEFSSGNAAVRWLEKHPGEIDLLFLDVEMADMNGMETAHNIRKFNRELLIVFVTGYADYVFDGYSVGALDYLMKPVDMDKLWHTVKRVRELQLREQEEMYTLRNTEGTYRFRLRDILYFYSDRRQVVLVCSQSGGELREYGFYQKLNQVEEELRLRKERSAEYSFVRIHQRYLVNAVRVEHMDASHVAVGGRELPVSRAMKNEAMQKIARVMLEVSVCVR</sequence>
<proteinExistence type="predicted"/>
<reference evidence="5 6" key="1">
    <citation type="journal article" date="2021" name="ISME Commun">
        <title>Automated analysis of genomic sequences facilitates high-throughput and comprehensive description of bacteria.</title>
        <authorList>
            <person name="Hitch T.C.A."/>
        </authorList>
    </citation>
    <scope>NUCLEOTIDE SEQUENCE [LARGE SCALE GENOMIC DNA]</scope>
    <source>
        <strain evidence="5 6">Sanger_03</strain>
    </source>
</reference>
<dbReference type="Pfam" id="PF00072">
    <property type="entry name" value="Response_reg"/>
    <property type="match status" value="1"/>
</dbReference>